<dbReference type="Gene3D" id="3.80.10.10">
    <property type="entry name" value="Ribonuclease Inhibitor"/>
    <property type="match status" value="1"/>
</dbReference>
<organism evidence="5 6">
    <name type="scientific">Schistosoma mekongi</name>
    <name type="common">Parasitic worm</name>
    <dbReference type="NCBI Taxonomy" id="38744"/>
    <lineage>
        <taxon>Eukaryota</taxon>
        <taxon>Metazoa</taxon>
        <taxon>Spiralia</taxon>
        <taxon>Lophotrochozoa</taxon>
        <taxon>Platyhelminthes</taxon>
        <taxon>Trematoda</taxon>
        <taxon>Digenea</taxon>
        <taxon>Strigeidida</taxon>
        <taxon>Schistosomatoidea</taxon>
        <taxon>Schistosomatidae</taxon>
        <taxon>Schistosoma</taxon>
    </lineage>
</organism>
<comment type="caution">
    <text evidence="5">The sequence shown here is derived from an EMBL/GenBank/DDBJ whole genome shotgun (WGS) entry which is preliminary data.</text>
</comment>
<evidence type="ECO:0000256" key="2">
    <source>
        <dbReference type="ARBA" id="ARBA00022737"/>
    </source>
</evidence>
<evidence type="ECO:0000256" key="4">
    <source>
        <dbReference type="SAM" id="Coils"/>
    </source>
</evidence>
<dbReference type="InterPro" id="IPR001611">
    <property type="entry name" value="Leu-rich_rpt"/>
</dbReference>
<sequence length="666" mass="76398">MSKYLSITEDWVKEKVKISSENLEDIKTLILQGNYEEKITCLGASLLHFSRLKILDLSRNVLKSIKGIEHIKTLEVLNLYYNCIEDINELRILSFNQNIRDLDLRLNPVSRMNSDYRLYLTYILPKLKTLDCRMLRDTERKAALSFFGTDSTVDICPLSMLRKLDDMRSCKASKTRRDHSPHFIEKADRLLKYYQDHNTSLVNPEIWSNDGHNTMNNPPFYDVEAYDPTNRPLDSWTNNILRASAKSRLLPPPLDPPRGIKHAEFYNCKERLQTELEFTVPGRKNHVDENESIIDVDGFQPHKESTERCLSIVPSDMKIGNGPCIPPRCKRFTPSSLLSNGSIKKTTVEHDKTHCLTEINKHLESSLIRNDYSDNNSIEKIDHAFFLIMKNFIEEAVSESFARYKLNELKNNVSTYSSPPITTTTASSCCISSSCSTFSTLPSTTFSTNRMHASLNKTQSSTHIDMMSNGHTKNSNHIIEHKNHMIDEELFSENHILSLEHPRRPQEKRVEINEVAQERNETGYSRKDCREPTTRNCSTLTQDENIRNRELECENSRLTAEVERLKTRLRLYEELASAMNSNMAAFHPVIPLSLNNPQESTGMNNDYNQTSSSTTMKRAMSLISSNSNLLSNPTTSTISFIVPSGIRSENDLTRQEQFPYNNVTNT</sequence>
<dbReference type="PANTHER" id="PTHR23311:SF5">
    <property type="entry name" value="CENTROSOMAL PROTEIN OF 72 KDA"/>
    <property type="match status" value="1"/>
</dbReference>
<dbReference type="InterPro" id="IPR032675">
    <property type="entry name" value="LRR_dom_sf"/>
</dbReference>
<keyword evidence="6" id="KW-1185">Reference proteome</keyword>
<accession>A0AAE2D9V3</accession>
<feature type="coiled-coil region" evidence="4">
    <location>
        <begin position="541"/>
        <end position="582"/>
    </location>
</feature>
<reference evidence="5" key="2">
    <citation type="journal article" date="2023" name="Infect Dis Poverty">
        <title>Chromosome-scale genome of the human blood fluke Schistosoma mekongi and its implications for public health.</title>
        <authorList>
            <person name="Zhou M."/>
            <person name="Xu L."/>
            <person name="Xu D."/>
            <person name="Chen W."/>
            <person name="Khan J."/>
            <person name="Hu Y."/>
            <person name="Huang H."/>
            <person name="Wei H."/>
            <person name="Zhang Y."/>
            <person name="Chusongsang P."/>
            <person name="Tanasarnprasert K."/>
            <person name="Hu X."/>
            <person name="Limpanont Y."/>
            <person name="Lv Z."/>
        </authorList>
    </citation>
    <scope>NUCLEOTIDE SEQUENCE</scope>
    <source>
        <strain evidence="5">LV_2022a</strain>
    </source>
</reference>
<gene>
    <name evidence="5" type="ORF">MN116_000821</name>
</gene>
<dbReference type="EMBL" id="JALJAT010000001">
    <property type="protein sequence ID" value="KAK4475540.1"/>
    <property type="molecule type" value="Genomic_DNA"/>
</dbReference>
<proteinExistence type="predicted"/>
<dbReference type="PROSITE" id="PS51450">
    <property type="entry name" value="LRR"/>
    <property type="match status" value="2"/>
</dbReference>
<reference evidence="5" key="1">
    <citation type="submission" date="2022-04" db="EMBL/GenBank/DDBJ databases">
        <authorList>
            <person name="Xu L."/>
            <person name="Lv Z."/>
        </authorList>
    </citation>
    <scope>NUCLEOTIDE SEQUENCE</scope>
    <source>
        <strain evidence="5">LV_2022a</strain>
    </source>
</reference>
<dbReference type="PANTHER" id="PTHR23311">
    <property type="entry name" value="HEAT SHOCK REGULATED 2"/>
    <property type="match status" value="1"/>
</dbReference>
<dbReference type="AlphaFoldDB" id="A0AAE2D9V3"/>
<dbReference type="Pfam" id="PF14580">
    <property type="entry name" value="LRR_9"/>
    <property type="match status" value="1"/>
</dbReference>
<evidence type="ECO:0000256" key="1">
    <source>
        <dbReference type="ARBA" id="ARBA00022614"/>
    </source>
</evidence>
<evidence type="ECO:0000256" key="3">
    <source>
        <dbReference type="ARBA" id="ARBA00023054"/>
    </source>
</evidence>
<evidence type="ECO:0000313" key="5">
    <source>
        <dbReference type="EMBL" id="KAK4475540.1"/>
    </source>
</evidence>
<keyword evidence="2" id="KW-0677">Repeat</keyword>
<dbReference type="Proteomes" id="UP001292079">
    <property type="component" value="Unassembled WGS sequence"/>
</dbReference>
<protein>
    <recommendedName>
        <fullName evidence="7">Centrosomal protein of 72 kDa</fullName>
    </recommendedName>
</protein>
<evidence type="ECO:0008006" key="7">
    <source>
        <dbReference type="Google" id="ProtNLM"/>
    </source>
</evidence>
<keyword evidence="3 4" id="KW-0175">Coiled coil</keyword>
<dbReference type="InterPro" id="IPR055320">
    <property type="entry name" value="CEP72-like"/>
</dbReference>
<keyword evidence="1" id="KW-0433">Leucine-rich repeat</keyword>
<dbReference type="SUPFAM" id="SSF52058">
    <property type="entry name" value="L domain-like"/>
    <property type="match status" value="1"/>
</dbReference>
<name>A0AAE2D9V3_SCHME</name>
<evidence type="ECO:0000313" key="6">
    <source>
        <dbReference type="Proteomes" id="UP001292079"/>
    </source>
</evidence>